<reference evidence="3" key="1">
    <citation type="submission" date="2024-07" db="EMBL/GenBank/DDBJ databases">
        <title>Two chromosome-level genome assemblies of Korean endemic species Abeliophyllum distichum and Forsythia ovata (Oleaceae).</title>
        <authorList>
            <person name="Jang H."/>
        </authorList>
    </citation>
    <scope>NUCLEOTIDE SEQUENCE [LARGE SCALE GENOMIC DNA]</scope>
</reference>
<gene>
    <name evidence="2" type="ORF">Fot_37871</name>
</gene>
<feature type="region of interest" description="Disordered" evidence="1">
    <location>
        <begin position="1"/>
        <end position="131"/>
    </location>
</feature>
<proteinExistence type="predicted"/>
<evidence type="ECO:0000313" key="3">
    <source>
        <dbReference type="Proteomes" id="UP001604277"/>
    </source>
</evidence>
<evidence type="ECO:0000256" key="1">
    <source>
        <dbReference type="SAM" id="MobiDB-lite"/>
    </source>
</evidence>
<comment type="caution">
    <text evidence="2">The sequence shown here is derived from an EMBL/GenBank/DDBJ whole genome shotgun (WGS) entry which is preliminary data.</text>
</comment>
<accession>A0ABD1S1P5</accession>
<dbReference type="Proteomes" id="UP001604277">
    <property type="component" value="Unassembled WGS sequence"/>
</dbReference>
<keyword evidence="3" id="KW-1185">Reference proteome</keyword>
<organism evidence="2 3">
    <name type="scientific">Forsythia ovata</name>
    <dbReference type="NCBI Taxonomy" id="205694"/>
    <lineage>
        <taxon>Eukaryota</taxon>
        <taxon>Viridiplantae</taxon>
        <taxon>Streptophyta</taxon>
        <taxon>Embryophyta</taxon>
        <taxon>Tracheophyta</taxon>
        <taxon>Spermatophyta</taxon>
        <taxon>Magnoliopsida</taxon>
        <taxon>eudicotyledons</taxon>
        <taxon>Gunneridae</taxon>
        <taxon>Pentapetalae</taxon>
        <taxon>asterids</taxon>
        <taxon>lamiids</taxon>
        <taxon>Lamiales</taxon>
        <taxon>Oleaceae</taxon>
        <taxon>Forsythieae</taxon>
        <taxon>Forsythia</taxon>
    </lineage>
</organism>
<sequence length="131" mass="14183">MKRMKIPSIEQVENPRLKATGTAITREGDSPMKKPTLWRKKGDAHLPRSPLVVQAPSPPRPLTGGRGVSPCARPTTDGEVGESLRSPGLNLGKTSTQDESEPTKSIDRVDKEKSGSEFDGTNDKFEKSVTS</sequence>
<feature type="compositionally biased region" description="Basic and acidic residues" evidence="1">
    <location>
        <begin position="101"/>
        <end position="131"/>
    </location>
</feature>
<evidence type="ECO:0000313" key="2">
    <source>
        <dbReference type="EMBL" id="KAL2494114.1"/>
    </source>
</evidence>
<dbReference type="AlphaFoldDB" id="A0ABD1S1P5"/>
<name>A0ABD1S1P5_9LAMI</name>
<dbReference type="EMBL" id="JBFOLJ010000011">
    <property type="protein sequence ID" value="KAL2494114.1"/>
    <property type="molecule type" value="Genomic_DNA"/>
</dbReference>
<protein>
    <submittedName>
        <fullName evidence="2">Uncharacterized protein</fullName>
    </submittedName>
</protein>